<gene>
    <name evidence="1" type="ORF">BBP83_01735</name>
</gene>
<name>A0A1C3D139_9GAMM</name>
<dbReference type="Pfam" id="PF10604">
    <property type="entry name" value="Polyketide_cyc2"/>
    <property type="match status" value="1"/>
</dbReference>
<dbReference type="STRING" id="1891224.BBP83_01735"/>
<organism evidence="1 2">
    <name type="scientific">Acinetobacter celticus</name>
    <dbReference type="NCBI Taxonomy" id="1891224"/>
    <lineage>
        <taxon>Bacteria</taxon>
        <taxon>Pseudomonadati</taxon>
        <taxon>Pseudomonadota</taxon>
        <taxon>Gammaproteobacteria</taxon>
        <taxon>Moraxellales</taxon>
        <taxon>Moraxellaceae</taxon>
        <taxon>Acinetobacter</taxon>
    </lineage>
</organism>
<evidence type="ECO:0000313" key="1">
    <source>
        <dbReference type="EMBL" id="ODA14547.1"/>
    </source>
</evidence>
<keyword evidence="2" id="KW-1185">Reference proteome</keyword>
<dbReference type="InterPro" id="IPR019587">
    <property type="entry name" value="Polyketide_cyclase/dehydratase"/>
</dbReference>
<reference evidence="1 2" key="1">
    <citation type="submission" date="2016-07" db="EMBL/GenBank/DDBJ databases">
        <title>Acinetobacter sp. ANC 4603.</title>
        <authorList>
            <person name="Radolfova-Krizova L."/>
            <person name="Nemec A."/>
        </authorList>
    </citation>
    <scope>NUCLEOTIDE SEQUENCE [LARGE SCALE GENOMIC DNA]</scope>
    <source>
        <strain evidence="1 2">ANC 4603</strain>
    </source>
</reference>
<evidence type="ECO:0000313" key="2">
    <source>
        <dbReference type="Proteomes" id="UP000186553"/>
    </source>
</evidence>
<dbReference type="Proteomes" id="UP000186553">
    <property type="component" value="Unassembled WGS sequence"/>
</dbReference>
<proteinExistence type="predicted"/>
<dbReference type="Gene3D" id="3.30.530.20">
    <property type="match status" value="1"/>
</dbReference>
<dbReference type="InterPro" id="IPR023393">
    <property type="entry name" value="START-like_dom_sf"/>
</dbReference>
<dbReference type="SUPFAM" id="SSF55961">
    <property type="entry name" value="Bet v1-like"/>
    <property type="match status" value="1"/>
</dbReference>
<accession>A0A1C3D139</accession>
<dbReference type="AlphaFoldDB" id="A0A1C3D139"/>
<sequence>MRLPPEKVFDIFTHHENYRQIPLVLNTKLIQQGKLHPSNGQNAIREIHFVGGSLKEVVTDMHYPFYWEYLFLKWPLPVQHLGGRMQFDAVENGTLVTWSTQYNADRLPKIVAKTIDSLSKGFLLYAAKALAKIALKRHENIKLMMFNNR</sequence>
<dbReference type="EMBL" id="MBDL01000001">
    <property type="protein sequence ID" value="ODA14547.1"/>
    <property type="molecule type" value="Genomic_DNA"/>
</dbReference>
<protein>
    <recommendedName>
        <fullName evidence="3">Polyketide cyclase</fullName>
    </recommendedName>
</protein>
<comment type="caution">
    <text evidence="1">The sequence shown here is derived from an EMBL/GenBank/DDBJ whole genome shotgun (WGS) entry which is preliminary data.</text>
</comment>
<evidence type="ECO:0008006" key="3">
    <source>
        <dbReference type="Google" id="ProtNLM"/>
    </source>
</evidence>